<dbReference type="GO" id="GO:0046656">
    <property type="term" value="P:folic acid biosynthetic process"/>
    <property type="evidence" value="ECO:0007669"/>
    <property type="project" value="UniProtKB-KW"/>
</dbReference>
<feature type="domain" description="Pterin-binding" evidence="9">
    <location>
        <begin position="21"/>
        <end position="275"/>
    </location>
</feature>
<dbReference type="GO" id="GO:0004156">
    <property type="term" value="F:dihydropteroate synthase activity"/>
    <property type="evidence" value="ECO:0007669"/>
    <property type="project" value="UniProtKB-EC"/>
</dbReference>
<evidence type="ECO:0000256" key="4">
    <source>
        <dbReference type="ARBA" id="ARBA00012458"/>
    </source>
</evidence>
<sequence length="284" mass="30723">MKSKLSRHNFSEWCQNPDRETLVMGIINVTPDSFSDGGKYFTKNSAVNHAMSLIKDGADILDIGGESSRPGAAPISVKDELNRILPVIKLIRKTDSVVLISIDTTKSVVAKQAVEAGADIVNDISGFSLDKNMPSVVSSLDVPVVLMHMKGTPLTMQKKPHYDNLVGEISSFFLSQINVAKSAGIKTEKIILDPGIGFGKTIDHNFTIIQKLNEFCELGYPVLIGPSRKAFIGSMLGLPSHDRIEGTAAAISAGILNGARIVRVHDVKEMKRVVTITEKIRTAA</sequence>
<accession>A0A381T569</accession>
<evidence type="ECO:0000256" key="7">
    <source>
        <dbReference type="ARBA" id="ARBA00022842"/>
    </source>
</evidence>
<dbReference type="Gene3D" id="3.20.20.20">
    <property type="entry name" value="Dihydropteroate synthase-like"/>
    <property type="match status" value="1"/>
</dbReference>
<comment type="cofactor">
    <cofactor evidence="2">
        <name>Mg(2+)</name>
        <dbReference type="ChEBI" id="CHEBI:18420"/>
    </cofactor>
</comment>
<dbReference type="Pfam" id="PF00809">
    <property type="entry name" value="Pterin_bind"/>
    <property type="match status" value="1"/>
</dbReference>
<dbReference type="PROSITE" id="PS00793">
    <property type="entry name" value="DHPS_2"/>
    <property type="match status" value="1"/>
</dbReference>
<evidence type="ECO:0000256" key="3">
    <source>
        <dbReference type="ARBA" id="ARBA00004763"/>
    </source>
</evidence>
<dbReference type="EC" id="2.5.1.15" evidence="4"/>
<dbReference type="FunFam" id="3.20.20.20:FF:000006">
    <property type="entry name" value="Dihydropteroate synthase"/>
    <property type="match status" value="1"/>
</dbReference>
<dbReference type="PANTHER" id="PTHR20941:SF1">
    <property type="entry name" value="FOLIC ACID SYNTHESIS PROTEIN FOL1"/>
    <property type="match status" value="1"/>
</dbReference>
<name>A0A381T569_9ZZZZ</name>
<comment type="catalytic activity">
    <reaction evidence="1">
        <text>(7,8-dihydropterin-6-yl)methyl diphosphate + 4-aminobenzoate = 7,8-dihydropteroate + diphosphate</text>
        <dbReference type="Rhea" id="RHEA:19949"/>
        <dbReference type="ChEBI" id="CHEBI:17836"/>
        <dbReference type="ChEBI" id="CHEBI:17839"/>
        <dbReference type="ChEBI" id="CHEBI:33019"/>
        <dbReference type="ChEBI" id="CHEBI:72950"/>
        <dbReference type="EC" id="2.5.1.15"/>
    </reaction>
</comment>
<comment type="pathway">
    <text evidence="3">Cofactor biosynthesis; tetrahydrofolate biosynthesis; 7,8-dihydrofolate from 2-amino-4-hydroxy-6-hydroxymethyl-7,8-dihydropteridine diphosphate and 4-aminobenzoate: step 1/2.</text>
</comment>
<evidence type="ECO:0000256" key="5">
    <source>
        <dbReference type="ARBA" id="ARBA00022679"/>
    </source>
</evidence>
<dbReference type="SUPFAM" id="SSF51717">
    <property type="entry name" value="Dihydropteroate synthetase-like"/>
    <property type="match status" value="1"/>
</dbReference>
<keyword evidence="5" id="KW-0808">Transferase</keyword>
<dbReference type="InterPro" id="IPR000489">
    <property type="entry name" value="Pterin-binding_dom"/>
</dbReference>
<dbReference type="PROSITE" id="PS00792">
    <property type="entry name" value="DHPS_1"/>
    <property type="match status" value="1"/>
</dbReference>
<organism evidence="10">
    <name type="scientific">marine metagenome</name>
    <dbReference type="NCBI Taxonomy" id="408172"/>
    <lineage>
        <taxon>unclassified sequences</taxon>
        <taxon>metagenomes</taxon>
        <taxon>ecological metagenomes</taxon>
    </lineage>
</organism>
<dbReference type="InterPro" id="IPR045031">
    <property type="entry name" value="DHP_synth-like"/>
</dbReference>
<evidence type="ECO:0000256" key="2">
    <source>
        <dbReference type="ARBA" id="ARBA00001946"/>
    </source>
</evidence>
<dbReference type="InterPro" id="IPR006390">
    <property type="entry name" value="DHP_synth_dom"/>
</dbReference>
<dbReference type="EMBL" id="UINC01003987">
    <property type="protein sequence ID" value="SVA10889.1"/>
    <property type="molecule type" value="Genomic_DNA"/>
</dbReference>
<evidence type="ECO:0000256" key="6">
    <source>
        <dbReference type="ARBA" id="ARBA00022723"/>
    </source>
</evidence>
<dbReference type="GO" id="GO:0005829">
    <property type="term" value="C:cytosol"/>
    <property type="evidence" value="ECO:0007669"/>
    <property type="project" value="TreeGrafter"/>
</dbReference>
<evidence type="ECO:0000259" key="9">
    <source>
        <dbReference type="PROSITE" id="PS50972"/>
    </source>
</evidence>
<dbReference type="CDD" id="cd00739">
    <property type="entry name" value="DHPS"/>
    <property type="match status" value="1"/>
</dbReference>
<dbReference type="GO" id="GO:0046654">
    <property type="term" value="P:tetrahydrofolate biosynthetic process"/>
    <property type="evidence" value="ECO:0007669"/>
    <property type="project" value="TreeGrafter"/>
</dbReference>
<evidence type="ECO:0000256" key="1">
    <source>
        <dbReference type="ARBA" id="ARBA00000012"/>
    </source>
</evidence>
<dbReference type="GO" id="GO:0046872">
    <property type="term" value="F:metal ion binding"/>
    <property type="evidence" value="ECO:0007669"/>
    <property type="project" value="UniProtKB-KW"/>
</dbReference>
<dbReference type="NCBIfam" id="TIGR01496">
    <property type="entry name" value="DHPS"/>
    <property type="match status" value="1"/>
</dbReference>
<evidence type="ECO:0000256" key="8">
    <source>
        <dbReference type="ARBA" id="ARBA00022909"/>
    </source>
</evidence>
<evidence type="ECO:0000313" key="10">
    <source>
        <dbReference type="EMBL" id="SVA10889.1"/>
    </source>
</evidence>
<dbReference type="PROSITE" id="PS50972">
    <property type="entry name" value="PTERIN_BINDING"/>
    <property type="match status" value="1"/>
</dbReference>
<proteinExistence type="predicted"/>
<dbReference type="AlphaFoldDB" id="A0A381T569"/>
<dbReference type="PANTHER" id="PTHR20941">
    <property type="entry name" value="FOLATE SYNTHESIS PROTEINS"/>
    <property type="match status" value="1"/>
</dbReference>
<keyword evidence="7" id="KW-0460">Magnesium</keyword>
<keyword evidence="8" id="KW-0289">Folate biosynthesis</keyword>
<keyword evidence="6" id="KW-0479">Metal-binding</keyword>
<gene>
    <name evidence="10" type="ORF">METZ01_LOCUS63743</name>
</gene>
<reference evidence="10" key="1">
    <citation type="submission" date="2018-05" db="EMBL/GenBank/DDBJ databases">
        <authorList>
            <person name="Lanie J.A."/>
            <person name="Ng W.-L."/>
            <person name="Kazmierczak K.M."/>
            <person name="Andrzejewski T.M."/>
            <person name="Davidsen T.M."/>
            <person name="Wayne K.J."/>
            <person name="Tettelin H."/>
            <person name="Glass J.I."/>
            <person name="Rusch D."/>
            <person name="Podicherti R."/>
            <person name="Tsui H.-C.T."/>
            <person name="Winkler M.E."/>
        </authorList>
    </citation>
    <scope>NUCLEOTIDE SEQUENCE</scope>
</reference>
<protein>
    <recommendedName>
        <fullName evidence="4">dihydropteroate synthase</fullName>
        <ecNumber evidence="4">2.5.1.15</ecNumber>
    </recommendedName>
</protein>
<dbReference type="InterPro" id="IPR011005">
    <property type="entry name" value="Dihydropteroate_synth-like_sf"/>
</dbReference>